<dbReference type="GO" id="GO:0005524">
    <property type="term" value="F:ATP binding"/>
    <property type="evidence" value="ECO:0007669"/>
    <property type="project" value="UniProtKB-KW"/>
</dbReference>
<name>A0A3B1DK45_9ZZZZ</name>
<dbReference type="PANTHER" id="PTHR10890:SF3">
    <property type="entry name" value="CYSTEINE--TRNA LIGASE, CYTOPLASMIC"/>
    <property type="match status" value="1"/>
</dbReference>
<dbReference type="InterPro" id="IPR014729">
    <property type="entry name" value="Rossmann-like_a/b/a_fold"/>
</dbReference>
<dbReference type="Pfam" id="PF01406">
    <property type="entry name" value="tRNA-synt_1e"/>
    <property type="match status" value="1"/>
</dbReference>
<gene>
    <name evidence="5" type="ORF">MNBD_PLANCTO03-1780</name>
</gene>
<dbReference type="PANTHER" id="PTHR10890">
    <property type="entry name" value="CYSTEINYL-TRNA SYNTHETASE"/>
    <property type="match status" value="1"/>
</dbReference>
<dbReference type="InterPro" id="IPR024909">
    <property type="entry name" value="Cys-tRNA/MSH_ligase"/>
</dbReference>
<keyword evidence="3" id="KW-0067">ATP-binding</keyword>
<keyword evidence="1 5" id="KW-0436">Ligase</keyword>
<evidence type="ECO:0000259" key="4">
    <source>
        <dbReference type="Pfam" id="PF01406"/>
    </source>
</evidence>
<dbReference type="GO" id="GO:0004817">
    <property type="term" value="F:cysteine-tRNA ligase activity"/>
    <property type="evidence" value="ECO:0007669"/>
    <property type="project" value="UniProtKB-EC"/>
</dbReference>
<dbReference type="PRINTS" id="PR00983">
    <property type="entry name" value="TRNASYNTHCYS"/>
</dbReference>
<reference evidence="5" key="1">
    <citation type="submission" date="2018-06" db="EMBL/GenBank/DDBJ databases">
        <authorList>
            <person name="Zhirakovskaya E."/>
        </authorList>
    </citation>
    <scope>NUCLEOTIDE SEQUENCE</scope>
</reference>
<proteinExistence type="predicted"/>
<protein>
    <submittedName>
        <fullName evidence="5">Cysteinyl-tRNA synthetase</fullName>
        <ecNumber evidence="5">6.1.1.16</ecNumber>
    </submittedName>
</protein>
<organism evidence="5">
    <name type="scientific">hydrothermal vent metagenome</name>
    <dbReference type="NCBI Taxonomy" id="652676"/>
    <lineage>
        <taxon>unclassified sequences</taxon>
        <taxon>metagenomes</taxon>
        <taxon>ecological metagenomes</taxon>
    </lineage>
</organism>
<evidence type="ECO:0000256" key="2">
    <source>
        <dbReference type="ARBA" id="ARBA00022741"/>
    </source>
</evidence>
<evidence type="ECO:0000256" key="3">
    <source>
        <dbReference type="ARBA" id="ARBA00022840"/>
    </source>
</evidence>
<dbReference type="AlphaFoldDB" id="A0A3B1DK45"/>
<dbReference type="GO" id="GO:0005737">
    <property type="term" value="C:cytoplasm"/>
    <property type="evidence" value="ECO:0007669"/>
    <property type="project" value="TreeGrafter"/>
</dbReference>
<accession>A0A3B1DK45</accession>
<dbReference type="Gene3D" id="3.40.50.620">
    <property type="entry name" value="HUPs"/>
    <property type="match status" value="1"/>
</dbReference>
<dbReference type="SUPFAM" id="SSF52374">
    <property type="entry name" value="Nucleotidylyl transferase"/>
    <property type="match status" value="1"/>
</dbReference>
<dbReference type="GO" id="GO:0006423">
    <property type="term" value="P:cysteinyl-tRNA aminoacylation"/>
    <property type="evidence" value="ECO:0007669"/>
    <property type="project" value="TreeGrafter"/>
</dbReference>
<keyword evidence="5" id="KW-0030">Aminoacyl-tRNA synthetase</keyword>
<sequence>MWGEFSKRVDRRLRSRYLALLMTLSLHNTLSGRQEVFRPLESGRVSFYSCGPTVYDYAHIGNFRSFLLGDTLRRWLESPLCEQVEPDGAASGQFGYTVTHVMNITDVGHMTDDAVADGAGEDKMELAAARLLEAKKSGKLPEGVDDIDPGDPYAIAGFYAAAFIEDAKRLGMKVAFEADADASLLPRASEHVKGMLEIVVGLLEKGFAYQVGGAVYFDTQAFPDYGSLSGNTLDKIREGAGGRVSQSQQSEKKHPADFLLWKADSSHLMKWDPSALLGREVGLGEGYPGWHIECSAMAQERLAPAGSAHAGVIDIHS</sequence>
<dbReference type="EMBL" id="UOGK01000054">
    <property type="protein sequence ID" value="VAX36378.1"/>
    <property type="molecule type" value="Genomic_DNA"/>
</dbReference>
<evidence type="ECO:0000256" key="1">
    <source>
        <dbReference type="ARBA" id="ARBA00022598"/>
    </source>
</evidence>
<evidence type="ECO:0000313" key="5">
    <source>
        <dbReference type="EMBL" id="VAX36378.1"/>
    </source>
</evidence>
<dbReference type="EC" id="6.1.1.16" evidence="5"/>
<dbReference type="InterPro" id="IPR032678">
    <property type="entry name" value="tRNA-synt_1_cat_dom"/>
</dbReference>
<keyword evidence="2" id="KW-0547">Nucleotide-binding</keyword>
<feature type="non-terminal residue" evidence="5">
    <location>
        <position position="317"/>
    </location>
</feature>
<feature type="domain" description="tRNA synthetases class I catalytic" evidence="4">
    <location>
        <begin position="37"/>
        <end position="315"/>
    </location>
</feature>